<feature type="transmembrane region" description="Helical" evidence="3">
    <location>
        <begin position="6"/>
        <end position="22"/>
    </location>
</feature>
<organism evidence="4 5">
    <name type="scientific">Pristionchus mayeri</name>
    <dbReference type="NCBI Taxonomy" id="1317129"/>
    <lineage>
        <taxon>Eukaryota</taxon>
        <taxon>Metazoa</taxon>
        <taxon>Ecdysozoa</taxon>
        <taxon>Nematoda</taxon>
        <taxon>Chromadorea</taxon>
        <taxon>Rhabditida</taxon>
        <taxon>Rhabditina</taxon>
        <taxon>Diplogasteromorpha</taxon>
        <taxon>Diplogasteroidea</taxon>
        <taxon>Neodiplogasteridae</taxon>
        <taxon>Pristionchus</taxon>
    </lineage>
</organism>
<evidence type="ECO:0000313" key="5">
    <source>
        <dbReference type="Proteomes" id="UP001328107"/>
    </source>
</evidence>
<keyword evidence="3" id="KW-1133">Transmembrane helix</keyword>
<feature type="transmembrane region" description="Helical" evidence="3">
    <location>
        <begin position="67"/>
        <end position="91"/>
    </location>
</feature>
<evidence type="ECO:0000256" key="1">
    <source>
        <dbReference type="ARBA" id="ARBA00022737"/>
    </source>
</evidence>
<keyword evidence="1" id="KW-0677">Repeat</keyword>
<dbReference type="GO" id="GO:0005886">
    <property type="term" value="C:plasma membrane"/>
    <property type="evidence" value="ECO:0007669"/>
    <property type="project" value="TreeGrafter"/>
</dbReference>
<keyword evidence="3" id="KW-0472">Membrane</keyword>
<evidence type="ECO:0000256" key="3">
    <source>
        <dbReference type="SAM" id="Phobius"/>
    </source>
</evidence>
<feature type="transmembrane region" description="Helical" evidence="3">
    <location>
        <begin position="112"/>
        <end position="134"/>
    </location>
</feature>
<feature type="region of interest" description="Disordered" evidence="2">
    <location>
        <begin position="313"/>
        <end position="332"/>
    </location>
</feature>
<gene>
    <name evidence="4" type="ORF">PMAYCL1PPCAC_15175</name>
</gene>
<evidence type="ECO:0008006" key="6">
    <source>
        <dbReference type="Google" id="ProtNLM"/>
    </source>
</evidence>
<feature type="transmembrane region" description="Helical" evidence="3">
    <location>
        <begin position="43"/>
        <end position="61"/>
    </location>
</feature>
<evidence type="ECO:0000256" key="2">
    <source>
        <dbReference type="SAM" id="MobiDB-lite"/>
    </source>
</evidence>
<proteinExistence type="predicted"/>
<dbReference type="InterPro" id="IPR024862">
    <property type="entry name" value="TRPV"/>
</dbReference>
<dbReference type="GO" id="GO:0005262">
    <property type="term" value="F:calcium channel activity"/>
    <property type="evidence" value="ECO:0007669"/>
    <property type="project" value="TreeGrafter"/>
</dbReference>
<keyword evidence="3" id="KW-0812">Transmembrane</keyword>
<dbReference type="PANTHER" id="PTHR10582:SF30">
    <property type="entry name" value="ION TRANSPORT DOMAIN-CONTAINING PROTEIN"/>
    <property type="match status" value="1"/>
</dbReference>
<accession>A0AAN5CII1</accession>
<dbReference type="PANTHER" id="PTHR10582">
    <property type="entry name" value="TRANSIENT RECEPTOR POTENTIAL ION CHANNEL PROTEIN"/>
    <property type="match status" value="1"/>
</dbReference>
<keyword evidence="5" id="KW-1185">Reference proteome</keyword>
<evidence type="ECO:0000313" key="4">
    <source>
        <dbReference type="EMBL" id="GMR44980.1"/>
    </source>
</evidence>
<dbReference type="AlphaFoldDB" id="A0AAN5CII1"/>
<reference evidence="5" key="1">
    <citation type="submission" date="2022-10" db="EMBL/GenBank/DDBJ databases">
        <title>Genome assembly of Pristionchus species.</title>
        <authorList>
            <person name="Yoshida K."/>
            <person name="Sommer R.J."/>
        </authorList>
    </citation>
    <scope>NUCLEOTIDE SEQUENCE [LARGE SCALE GENOMIC DNA]</scope>
    <source>
        <strain evidence="5">RS5460</strain>
    </source>
</reference>
<feature type="non-terminal residue" evidence="4">
    <location>
        <position position="1"/>
    </location>
</feature>
<feature type="non-terminal residue" evidence="4">
    <location>
        <position position="332"/>
    </location>
</feature>
<dbReference type="EMBL" id="BTRK01000004">
    <property type="protein sequence ID" value="GMR44980.1"/>
    <property type="molecule type" value="Genomic_DNA"/>
</dbReference>
<protein>
    <recommendedName>
        <fullName evidence="6">Ion channel</fullName>
    </recommendedName>
</protein>
<name>A0AAN5CII1_9BILA</name>
<dbReference type="GO" id="GO:0098703">
    <property type="term" value="P:calcium ion import across plasma membrane"/>
    <property type="evidence" value="ECO:0007669"/>
    <property type="project" value="TreeGrafter"/>
</dbReference>
<dbReference type="Proteomes" id="UP001328107">
    <property type="component" value="Unassembled WGS sequence"/>
</dbReference>
<sequence length="332" mass="39226">LRLGCELVVVVFIVFQIIVDFRDIRRIGWLKWITIYKAFPAKIVYKVTWAFVLLCVPLRLLCFVHRAFLMLENCIIICAVIMTTVHFLFFCRAVKFVGPFVVMIYTIIARDLSQFIMIYITFLLGFSQSFYIVFFSCEESVDNDEYADKWKNPMQTPHESIFRTFTLVIGDYLSFYRPLATCPKKDIAWLGKFVMLFYKLCGSILLLNLLIAMMRRTYNTIFARTEEYKRQWAKVILMLEMSMKPADRLTYLKQYSVPTGTNKSLRSFTVTKKLDRAKMSEHEKEIRMEKDKEIAEQRQALYKKKKIEMEMKRANGSQGITGKKSARRMSYF</sequence>
<comment type="caution">
    <text evidence="4">The sequence shown here is derived from an EMBL/GenBank/DDBJ whole genome shotgun (WGS) entry which is preliminary data.</text>
</comment>
<feature type="transmembrane region" description="Helical" evidence="3">
    <location>
        <begin position="193"/>
        <end position="214"/>
    </location>
</feature>